<dbReference type="InterPro" id="IPR029055">
    <property type="entry name" value="Ntn_hydrolases_N"/>
</dbReference>
<dbReference type="InterPro" id="IPR000426">
    <property type="entry name" value="Proteasome_asu_N"/>
</dbReference>
<proteinExistence type="inferred from homology"/>
<accession>A0A1X0P853</accession>
<dbReference type="InterPro" id="IPR050115">
    <property type="entry name" value="Proteasome_alpha"/>
</dbReference>
<feature type="domain" description="Proteasome alpha-type subunits" evidence="9">
    <location>
        <begin position="6"/>
        <end position="28"/>
    </location>
</feature>
<dbReference type="AlphaFoldDB" id="A0A1X0P853"/>
<dbReference type="Pfam" id="PF00227">
    <property type="entry name" value="Proteasome"/>
    <property type="match status" value="1"/>
</dbReference>
<sequence>MFKNQYDTHTTTWSPTGRLFQVEYANEAVNNGSAAVGVKNTEYVVLTALKRSPVAELSSYQEKVFKLDEHVGMAIAGLVADGRVLARFLRTECMNYRYMHDSDMPLPIMSDMIGEKHQRHIQVVGKRPFGVGLLIAGYDRTGPHLYQTSPTGDVFDFKATSMGLRSQAARTYLEKHFKSFPECTLDALVTHALKALAAATSGGVELNIRNTSIAIVGKDTPFTVLTEEASRKYLDGFKMRPEDIPPAAEAEEEETLEERPLDVEE</sequence>
<comment type="subunit">
    <text evidence="7">The 20S proteasome core is composed of 28 subunits that are arranged in four stacked rings, resulting in a barrel-shaped structure. The two end rings are each formed by seven alpha subunits, and the two central rings are each formed by seven beta subunits.</text>
</comment>
<comment type="caution">
    <text evidence="10">The sequence shown here is derived from an EMBL/GenBank/DDBJ whole genome shotgun (WGS) entry which is preliminary data.</text>
</comment>
<keyword evidence="3 6" id="KW-0647">Proteasome</keyword>
<dbReference type="PANTHER" id="PTHR11599">
    <property type="entry name" value="PROTEASOME SUBUNIT ALPHA/BETA"/>
    <property type="match status" value="1"/>
</dbReference>
<evidence type="ECO:0000256" key="7">
    <source>
        <dbReference type="RuleBase" id="RU000551"/>
    </source>
</evidence>
<reference evidence="10 11" key="1">
    <citation type="submission" date="2017-03" db="EMBL/GenBank/DDBJ databases">
        <title>An alternative strategy for trypanosome survival in the mammalian bloodstream revealed through genome and transcriptome analysis of the ubiquitous bovine parasite Trypanosoma (Megatrypanum) theileri.</title>
        <authorList>
            <person name="Kelly S."/>
            <person name="Ivens A."/>
            <person name="Mott A."/>
            <person name="O'Neill E."/>
            <person name="Emms D."/>
            <person name="Macleod O."/>
            <person name="Voorheis P."/>
            <person name="Matthews J."/>
            <person name="Matthews K."/>
            <person name="Carrington M."/>
        </authorList>
    </citation>
    <scope>NUCLEOTIDE SEQUENCE [LARGE SCALE GENOMIC DNA]</scope>
    <source>
        <strain evidence="10">Edinburgh</strain>
    </source>
</reference>
<dbReference type="InterPro" id="IPR023332">
    <property type="entry name" value="Proteasome_alpha-type"/>
</dbReference>
<organism evidence="10 11">
    <name type="scientific">Trypanosoma theileri</name>
    <dbReference type="NCBI Taxonomy" id="67003"/>
    <lineage>
        <taxon>Eukaryota</taxon>
        <taxon>Discoba</taxon>
        <taxon>Euglenozoa</taxon>
        <taxon>Kinetoplastea</taxon>
        <taxon>Metakinetoplastina</taxon>
        <taxon>Trypanosomatida</taxon>
        <taxon>Trypanosomatidae</taxon>
        <taxon>Trypanosoma</taxon>
    </lineage>
</organism>
<dbReference type="RefSeq" id="XP_028887087.1">
    <property type="nucleotide sequence ID" value="XM_029021665.1"/>
</dbReference>
<evidence type="ECO:0000256" key="2">
    <source>
        <dbReference type="ARBA" id="ARBA00022490"/>
    </source>
</evidence>
<dbReference type="GeneID" id="39981445"/>
<dbReference type="Proteomes" id="UP000192257">
    <property type="component" value="Unassembled WGS sequence"/>
</dbReference>
<evidence type="ECO:0000259" key="9">
    <source>
        <dbReference type="PROSITE" id="PS00388"/>
    </source>
</evidence>
<feature type="region of interest" description="Disordered" evidence="8">
    <location>
        <begin position="236"/>
        <end position="265"/>
    </location>
</feature>
<dbReference type="VEuPathDB" id="TriTrypDB:TM35_000023470"/>
<dbReference type="OrthoDB" id="431557at2759"/>
<dbReference type="SMART" id="SM00948">
    <property type="entry name" value="Proteasome_A_N"/>
    <property type="match status" value="1"/>
</dbReference>
<evidence type="ECO:0000256" key="6">
    <source>
        <dbReference type="PROSITE-ProRule" id="PRU00808"/>
    </source>
</evidence>
<dbReference type="Pfam" id="PF10584">
    <property type="entry name" value="Proteasome_A_N"/>
    <property type="match status" value="1"/>
</dbReference>
<dbReference type="GO" id="GO:0005737">
    <property type="term" value="C:cytoplasm"/>
    <property type="evidence" value="ECO:0007669"/>
    <property type="project" value="UniProtKB-SubCell"/>
</dbReference>
<evidence type="ECO:0000256" key="8">
    <source>
        <dbReference type="SAM" id="MobiDB-lite"/>
    </source>
</evidence>
<dbReference type="CDD" id="cd03749">
    <property type="entry name" value="proteasome_alpha_type_1"/>
    <property type="match status" value="1"/>
</dbReference>
<dbReference type="FunFam" id="3.60.20.10:FF:000016">
    <property type="entry name" value="Proteasome subunit alpha type-6"/>
    <property type="match status" value="1"/>
</dbReference>
<protein>
    <recommendedName>
        <fullName evidence="7">Proteasome subunit alpha type</fullName>
    </recommendedName>
</protein>
<keyword evidence="11" id="KW-1185">Reference proteome</keyword>
<evidence type="ECO:0000313" key="11">
    <source>
        <dbReference type="Proteomes" id="UP000192257"/>
    </source>
</evidence>
<dbReference type="GO" id="GO:0019773">
    <property type="term" value="C:proteasome core complex, alpha-subunit complex"/>
    <property type="evidence" value="ECO:0007669"/>
    <property type="project" value="UniProtKB-UniRule"/>
</dbReference>
<keyword evidence="2 7" id="KW-0963">Cytoplasm</keyword>
<dbReference type="EMBL" id="NBCO01000002">
    <property type="protein sequence ID" value="ORC93021.1"/>
    <property type="molecule type" value="Genomic_DNA"/>
</dbReference>
<comment type="function">
    <text evidence="1">The proteasome is a multicatalytic proteinase complex which is characterized by its ability to cleave peptides with Arg, Phe, Tyr, Leu, and Glu adjacent to the leaving group at neutral or slightly basic pH. The proteasome has an ATP-dependent proteolytic activity.</text>
</comment>
<evidence type="ECO:0000256" key="4">
    <source>
        <dbReference type="ARBA" id="ARBA00023242"/>
    </source>
</evidence>
<dbReference type="PROSITE" id="PS00388">
    <property type="entry name" value="PROTEASOME_ALPHA_1"/>
    <property type="match status" value="1"/>
</dbReference>
<dbReference type="PROSITE" id="PS51475">
    <property type="entry name" value="PROTEASOME_ALPHA_2"/>
    <property type="match status" value="1"/>
</dbReference>
<dbReference type="SUPFAM" id="SSF56235">
    <property type="entry name" value="N-terminal nucleophile aminohydrolases (Ntn hydrolases)"/>
    <property type="match status" value="1"/>
</dbReference>
<evidence type="ECO:0000256" key="3">
    <source>
        <dbReference type="ARBA" id="ARBA00022942"/>
    </source>
</evidence>
<dbReference type="STRING" id="67003.A0A1X0P853"/>
<dbReference type="InterPro" id="IPR035144">
    <property type="entry name" value="Proteasome_alpha1"/>
</dbReference>
<evidence type="ECO:0000256" key="1">
    <source>
        <dbReference type="ARBA" id="ARBA00002000"/>
    </source>
</evidence>
<gene>
    <name evidence="10" type="ORF">TM35_000023470</name>
</gene>
<name>A0A1X0P853_9TRYP</name>
<comment type="similarity">
    <text evidence="6 7">Belongs to the peptidase T1A family.</text>
</comment>
<dbReference type="Gene3D" id="3.60.20.10">
    <property type="entry name" value="Glutamine Phosphoribosylpyrophosphate, subunit 1, domain 1"/>
    <property type="match status" value="1"/>
</dbReference>
<comment type="subunit">
    <text evidence="5">The 26S proteasome consists of a 20S proteasome core and two 19S regulatory subunits. The 20S proteasome core is composed of 28 subunits that are arranged in four stacked rings, resulting in a barrel-shaped structure. The two end rings are each formed by seven alpha subunits, and the two central rings are each formed by seven beta subunits. The catalytic chamber with the active sites is on the inside of the barrel.</text>
</comment>
<dbReference type="GO" id="GO:0005634">
    <property type="term" value="C:nucleus"/>
    <property type="evidence" value="ECO:0007669"/>
    <property type="project" value="UniProtKB-SubCell"/>
</dbReference>
<comment type="subcellular location">
    <subcellularLocation>
        <location evidence="7">Cytoplasm</location>
    </subcellularLocation>
    <subcellularLocation>
        <location evidence="7">Nucleus</location>
    </subcellularLocation>
</comment>
<evidence type="ECO:0000313" key="10">
    <source>
        <dbReference type="EMBL" id="ORC93021.1"/>
    </source>
</evidence>
<evidence type="ECO:0000256" key="5">
    <source>
        <dbReference type="ARBA" id="ARBA00026071"/>
    </source>
</evidence>
<dbReference type="GO" id="GO:0006511">
    <property type="term" value="P:ubiquitin-dependent protein catabolic process"/>
    <property type="evidence" value="ECO:0007669"/>
    <property type="project" value="InterPro"/>
</dbReference>
<dbReference type="InterPro" id="IPR001353">
    <property type="entry name" value="Proteasome_sua/b"/>
</dbReference>
<keyword evidence="4 7" id="KW-0539">Nucleus</keyword>